<protein>
    <recommendedName>
        <fullName evidence="3">Thymidylate synthase</fullName>
    </recommendedName>
</protein>
<evidence type="ECO:0000313" key="2">
    <source>
        <dbReference type="Proteomes" id="UP000069443"/>
    </source>
</evidence>
<proteinExistence type="predicted"/>
<reference evidence="2" key="2">
    <citation type="submission" date="2016-02" db="EMBL/GenBank/DDBJ databases">
        <title>Draft genome sequence of five rapidly growing Mycobacterium species.</title>
        <authorList>
            <person name="Katahira K."/>
            <person name="Gotou Y."/>
            <person name="Iida K."/>
            <person name="Ogura Y."/>
            <person name="Hayashi T."/>
        </authorList>
    </citation>
    <scope>NUCLEOTIDE SEQUENCE [LARGE SCALE GENOMIC DNA]</scope>
    <source>
        <strain evidence="2">JCM15298</strain>
    </source>
</reference>
<dbReference type="SUPFAM" id="SSF55831">
    <property type="entry name" value="Thymidylate synthase/dCMP hydroxymethylase"/>
    <property type="match status" value="1"/>
</dbReference>
<sequence length="280" mass="30624">MTDFCYIEAPNLAAGWLDSILWVAAQPHRKAFHTVTRIVDASLDGSPRIHRAASDLLNEVQLPSVATVANTIFPAAMAAQTPDATELGVRYERVFPELQRLDRNNRNGTYFLRLVAYPGAAGTTTNQLQRIVSALNVELSTDGPKRARYEATLEIPADAPEPITAGIPVFEPSLDTSPMGFPCLSFLSFQHDCSLLHAVAHYRSQWLMQRGLGNYLGIARLQRYLAEQAGLTAGHLTVVVGHAHADHLRQDRIAALTALRQDLNQEAVTSDEATLPAAVH</sequence>
<dbReference type="Proteomes" id="UP000069443">
    <property type="component" value="Unassembled WGS sequence"/>
</dbReference>
<dbReference type="OrthoDB" id="2111297at2"/>
<comment type="caution">
    <text evidence="1">The sequence shown here is derived from an EMBL/GenBank/DDBJ whole genome shotgun (WGS) entry which is preliminary data.</text>
</comment>
<dbReference type="AlphaFoldDB" id="A0A100WIM1"/>
<accession>A0A100WIM1</accession>
<organism evidence="1 2">
    <name type="scientific">Mycolicibacterium canariasense</name>
    <name type="common">Mycobacterium canariasense</name>
    <dbReference type="NCBI Taxonomy" id="228230"/>
    <lineage>
        <taxon>Bacteria</taxon>
        <taxon>Bacillati</taxon>
        <taxon>Actinomycetota</taxon>
        <taxon>Actinomycetes</taxon>
        <taxon>Mycobacteriales</taxon>
        <taxon>Mycobacteriaceae</taxon>
        <taxon>Mycolicibacterium</taxon>
    </lineage>
</organism>
<keyword evidence="2" id="KW-1185">Reference proteome</keyword>
<name>A0A100WIM1_MYCCR</name>
<dbReference type="Gene3D" id="3.30.572.10">
    <property type="entry name" value="Thymidylate synthase/dCMP hydroxymethylase domain"/>
    <property type="match status" value="1"/>
</dbReference>
<reference evidence="2" key="1">
    <citation type="journal article" date="2016" name="Genome Announc.">
        <title>Draft Genome Sequences of Five Rapidly Growing Mycobacterium Species, M. thermoresistibile, M. fortuitum subsp. acetamidolyticum, M. canariasense, M. brisbanense, and M. novocastrense.</title>
        <authorList>
            <person name="Katahira K."/>
            <person name="Ogura Y."/>
            <person name="Gotoh Y."/>
            <person name="Hayashi T."/>
        </authorList>
    </citation>
    <scope>NUCLEOTIDE SEQUENCE [LARGE SCALE GENOMIC DNA]</scope>
    <source>
        <strain evidence="2">JCM15298</strain>
    </source>
</reference>
<gene>
    <name evidence="1" type="ORF">RMCC_5554</name>
</gene>
<dbReference type="InterPro" id="IPR036926">
    <property type="entry name" value="Thymidate_synth/dCMP_Mease_sf"/>
</dbReference>
<dbReference type="RefSeq" id="WP_062659401.1">
    <property type="nucleotide sequence ID" value="NZ_BCSY01000086.1"/>
</dbReference>
<dbReference type="EMBL" id="BCSY01000086">
    <property type="protein sequence ID" value="GAS98589.1"/>
    <property type="molecule type" value="Genomic_DNA"/>
</dbReference>
<evidence type="ECO:0000313" key="1">
    <source>
        <dbReference type="EMBL" id="GAS98589.1"/>
    </source>
</evidence>
<evidence type="ECO:0008006" key="3">
    <source>
        <dbReference type="Google" id="ProtNLM"/>
    </source>
</evidence>
<dbReference type="STRING" id="228230.RMCC_5554"/>